<keyword evidence="1" id="KW-0808">Transferase</keyword>
<dbReference type="Gene3D" id="3.40.50.300">
    <property type="entry name" value="P-loop containing nucleotide triphosphate hydrolases"/>
    <property type="match status" value="1"/>
</dbReference>
<gene>
    <name evidence="1" type="ORF">DXA38_07885</name>
</gene>
<name>A0A3E2VY93_CLOIN</name>
<dbReference type="Pfam" id="PF13189">
    <property type="entry name" value="Cytidylate_kin2"/>
    <property type="match status" value="1"/>
</dbReference>
<proteinExistence type="predicted"/>
<reference evidence="1 2" key="1">
    <citation type="submission" date="2018-08" db="EMBL/GenBank/DDBJ databases">
        <title>A genome reference for cultivated species of the human gut microbiota.</title>
        <authorList>
            <person name="Zou Y."/>
            <person name="Xue W."/>
            <person name="Luo G."/>
        </authorList>
    </citation>
    <scope>NUCLEOTIDE SEQUENCE [LARGE SCALE GENOMIC DNA]</scope>
    <source>
        <strain evidence="1 2">OF01-2LB</strain>
    </source>
</reference>
<organism evidence="1 2">
    <name type="scientific">Clostridium innocuum</name>
    <dbReference type="NCBI Taxonomy" id="1522"/>
    <lineage>
        <taxon>Bacteria</taxon>
        <taxon>Bacillati</taxon>
        <taxon>Bacillota</taxon>
        <taxon>Clostridia</taxon>
        <taxon>Eubacteriales</taxon>
        <taxon>Clostridiaceae</taxon>
        <taxon>Clostridium</taxon>
    </lineage>
</organism>
<dbReference type="EMBL" id="QVEV01000009">
    <property type="protein sequence ID" value="RGC16345.1"/>
    <property type="molecule type" value="Genomic_DNA"/>
</dbReference>
<protein>
    <submittedName>
        <fullName evidence="1">Cytidylate kinase-like family protein</fullName>
    </submittedName>
</protein>
<sequence>MMASIITISREFGSGGRTIGKEVARRLQIPCYDRKLIETAAQESGLAQDYIAQEGEYAPGKRLFSYAFLGRDAKGESISDYVWKIQRQIILELAQQGPCVLVGRCADYILKDYADALHVFLHADTDFKAQRVIEKYGETDIDIEKRLHDKDHRRALNYRYYTEQIWGAAEHYDLSLSTSHIGLDTCVDLLVRLAKK</sequence>
<accession>A0A3E2VY93</accession>
<comment type="caution">
    <text evidence="1">The sequence shown here is derived from an EMBL/GenBank/DDBJ whole genome shotgun (WGS) entry which is preliminary data.</text>
</comment>
<dbReference type="InterPro" id="IPR027417">
    <property type="entry name" value="P-loop_NTPase"/>
</dbReference>
<dbReference type="AlphaFoldDB" id="A0A3E2VY93"/>
<evidence type="ECO:0000313" key="2">
    <source>
        <dbReference type="Proteomes" id="UP000260025"/>
    </source>
</evidence>
<dbReference type="Proteomes" id="UP000260025">
    <property type="component" value="Unassembled WGS sequence"/>
</dbReference>
<evidence type="ECO:0000313" key="1">
    <source>
        <dbReference type="EMBL" id="RGC16345.1"/>
    </source>
</evidence>
<dbReference type="GO" id="GO:0016301">
    <property type="term" value="F:kinase activity"/>
    <property type="evidence" value="ECO:0007669"/>
    <property type="project" value="UniProtKB-KW"/>
</dbReference>
<dbReference type="OrthoDB" id="9781180at2"/>
<dbReference type="SUPFAM" id="SSF52540">
    <property type="entry name" value="P-loop containing nucleoside triphosphate hydrolases"/>
    <property type="match status" value="1"/>
</dbReference>
<keyword evidence="1" id="KW-0418">Kinase</keyword>